<dbReference type="OrthoDB" id="117809at2"/>
<dbReference type="Gene3D" id="3.40.50.720">
    <property type="entry name" value="NAD(P)-binding Rossmann-like Domain"/>
    <property type="match status" value="2"/>
</dbReference>
<dbReference type="PROSITE" id="PS00065">
    <property type="entry name" value="D_2_HYDROXYACID_DH_1"/>
    <property type="match status" value="1"/>
</dbReference>
<dbReference type="Pfam" id="PF00389">
    <property type="entry name" value="2-Hacid_dh"/>
    <property type="match status" value="1"/>
</dbReference>
<keyword evidence="3 5" id="KW-0560">Oxidoreductase</keyword>
<dbReference type="EMBL" id="MSIE01000016">
    <property type="protein sequence ID" value="OLF17459.1"/>
    <property type="molecule type" value="Genomic_DNA"/>
</dbReference>
<evidence type="ECO:0000313" key="9">
    <source>
        <dbReference type="Proteomes" id="UP000185596"/>
    </source>
</evidence>
<dbReference type="InterPro" id="IPR006139">
    <property type="entry name" value="D-isomer_2_OHA_DH_cat_dom"/>
</dbReference>
<feature type="domain" description="D-isomer specific 2-hydroxyacid dehydrogenase NAD-binding" evidence="7">
    <location>
        <begin position="127"/>
        <end position="304"/>
    </location>
</feature>
<evidence type="ECO:0000256" key="2">
    <source>
        <dbReference type="ARBA" id="ARBA00022605"/>
    </source>
</evidence>
<gene>
    <name evidence="8" type="ORF">BU204_10955</name>
</gene>
<evidence type="ECO:0000256" key="1">
    <source>
        <dbReference type="ARBA" id="ARBA00005854"/>
    </source>
</evidence>
<name>A0A1Q8CSW4_9PSEU</name>
<keyword evidence="2" id="KW-0028">Amino-acid biosynthesis</keyword>
<dbReference type="PROSITE" id="PS00671">
    <property type="entry name" value="D_2_HYDROXYACID_DH_3"/>
    <property type="match status" value="1"/>
</dbReference>
<protein>
    <submittedName>
        <fullName evidence="8">Hydroxyacid dehydrogenase</fullName>
    </submittedName>
</protein>
<reference evidence="8 9" key="1">
    <citation type="submission" date="2016-12" db="EMBL/GenBank/DDBJ databases">
        <title>The draft genome sequence of Actinophytocola sp. 11-183.</title>
        <authorList>
            <person name="Wang W."/>
            <person name="Yuan L."/>
        </authorList>
    </citation>
    <scope>NUCLEOTIDE SEQUENCE [LARGE SCALE GENOMIC DNA]</scope>
    <source>
        <strain evidence="8 9">11-183</strain>
    </source>
</reference>
<keyword evidence="9" id="KW-1185">Reference proteome</keyword>
<feature type="domain" description="D-isomer specific 2-hydroxyacid dehydrogenase catalytic" evidence="6">
    <location>
        <begin position="51"/>
        <end position="329"/>
    </location>
</feature>
<dbReference type="AlphaFoldDB" id="A0A1Q8CSW4"/>
<dbReference type="InterPro" id="IPR036291">
    <property type="entry name" value="NAD(P)-bd_dom_sf"/>
</dbReference>
<comment type="similarity">
    <text evidence="1 5">Belongs to the D-isomer specific 2-hydroxyacid dehydrogenase family.</text>
</comment>
<dbReference type="PANTHER" id="PTHR42789:SF1">
    <property type="entry name" value="D-ISOMER SPECIFIC 2-HYDROXYACID DEHYDROGENASE FAMILY PROTEIN (AFU_ORTHOLOGUE AFUA_6G10090)"/>
    <property type="match status" value="1"/>
</dbReference>
<proteinExistence type="inferred from homology"/>
<dbReference type="CDD" id="cd12169">
    <property type="entry name" value="PGDH_like_1"/>
    <property type="match status" value="1"/>
</dbReference>
<organism evidence="8 9">
    <name type="scientific">Actinophytocola xanthii</name>
    <dbReference type="NCBI Taxonomy" id="1912961"/>
    <lineage>
        <taxon>Bacteria</taxon>
        <taxon>Bacillati</taxon>
        <taxon>Actinomycetota</taxon>
        <taxon>Actinomycetes</taxon>
        <taxon>Pseudonocardiales</taxon>
        <taxon>Pseudonocardiaceae</taxon>
    </lineage>
</organism>
<keyword evidence="4" id="KW-0520">NAD</keyword>
<evidence type="ECO:0000313" key="8">
    <source>
        <dbReference type="EMBL" id="OLF17459.1"/>
    </source>
</evidence>
<dbReference type="GO" id="GO:0016616">
    <property type="term" value="F:oxidoreductase activity, acting on the CH-OH group of donors, NAD or NADP as acceptor"/>
    <property type="evidence" value="ECO:0007669"/>
    <property type="project" value="InterPro"/>
</dbReference>
<comment type="caution">
    <text evidence="8">The sequence shown here is derived from an EMBL/GenBank/DDBJ whole genome shotgun (WGS) entry which is preliminary data.</text>
</comment>
<sequence length="336" mass="35840">MATSAAPPAPPYCRGVNVAILDDYQHVALSYPYWSELPAEVSVVPIHEHIGDEDALVARLEPFEIVVAMRERTRLPRSVLERLPRLRLLVTTGMGNAAIDVAAAAERGVTVCGTPTVGTSTVELTWALILAVVRRIPVQEQAFRIDGWQTGRGAAALGGDLADATLGVVGLGRIGSKVAAVGAAFGMRVVAWSQNLTAERAAEVGVELVGKEELLSASDVVTLHLRLSERTHGLIGAAELAMMRPSAYLVNTSRGPLVDEVALIEAVRSGRLAGLGLDVYDTEPLPPDHPLRDLPNTVLTPHLGYVSARTFDVFYRGIVEDIAAYLAGEPIRVITP</sequence>
<dbReference type="GO" id="GO:0008652">
    <property type="term" value="P:amino acid biosynthetic process"/>
    <property type="evidence" value="ECO:0007669"/>
    <property type="project" value="UniProtKB-KW"/>
</dbReference>
<accession>A0A1Q8CSW4</accession>
<evidence type="ECO:0000256" key="3">
    <source>
        <dbReference type="ARBA" id="ARBA00023002"/>
    </source>
</evidence>
<dbReference type="PANTHER" id="PTHR42789">
    <property type="entry name" value="D-ISOMER SPECIFIC 2-HYDROXYACID DEHYDROGENASE FAMILY PROTEIN (AFU_ORTHOLOGUE AFUA_6G10090)"/>
    <property type="match status" value="1"/>
</dbReference>
<evidence type="ECO:0000259" key="6">
    <source>
        <dbReference type="Pfam" id="PF00389"/>
    </source>
</evidence>
<dbReference type="InterPro" id="IPR050857">
    <property type="entry name" value="D-2-hydroxyacid_DH"/>
</dbReference>
<dbReference type="SUPFAM" id="SSF52283">
    <property type="entry name" value="Formate/glycerate dehydrogenase catalytic domain-like"/>
    <property type="match status" value="1"/>
</dbReference>
<dbReference type="InterPro" id="IPR029752">
    <property type="entry name" value="D-isomer_DH_CS1"/>
</dbReference>
<evidence type="ECO:0000259" key="7">
    <source>
        <dbReference type="Pfam" id="PF02826"/>
    </source>
</evidence>
<dbReference type="GO" id="GO:0051287">
    <property type="term" value="F:NAD binding"/>
    <property type="evidence" value="ECO:0007669"/>
    <property type="project" value="InterPro"/>
</dbReference>
<evidence type="ECO:0000256" key="4">
    <source>
        <dbReference type="ARBA" id="ARBA00023027"/>
    </source>
</evidence>
<dbReference type="InterPro" id="IPR029753">
    <property type="entry name" value="D-isomer_DH_CS"/>
</dbReference>
<dbReference type="Pfam" id="PF02826">
    <property type="entry name" value="2-Hacid_dh_C"/>
    <property type="match status" value="1"/>
</dbReference>
<dbReference type="Proteomes" id="UP000185596">
    <property type="component" value="Unassembled WGS sequence"/>
</dbReference>
<dbReference type="SUPFAM" id="SSF51735">
    <property type="entry name" value="NAD(P)-binding Rossmann-fold domains"/>
    <property type="match status" value="1"/>
</dbReference>
<dbReference type="InterPro" id="IPR006140">
    <property type="entry name" value="D-isomer_DH_NAD-bd"/>
</dbReference>
<dbReference type="STRING" id="1912961.BU204_10955"/>
<dbReference type="FunFam" id="3.40.50.720:FF:000203">
    <property type="entry name" value="D-3-phosphoglycerate dehydrogenase (SerA)"/>
    <property type="match status" value="1"/>
</dbReference>
<evidence type="ECO:0000256" key="5">
    <source>
        <dbReference type="RuleBase" id="RU003719"/>
    </source>
</evidence>